<gene>
    <name evidence="1" type="ORF">SSEG_09662</name>
</gene>
<proteinExistence type="predicted"/>
<dbReference type="Proteomes" id="UP000002785">
    <property type="component" value="Chromosome"/>
</dbReference>
<evidence type="ECO:0000313" key="1">
    <source>
        <dbReference type="EMBL" id="EDY58649.1"/>
    </source>
</evidence>
<evidence type="ECO:0000313" key="2">
    <source>
        <dbReference type="Proteomes" id="UP000002785"/>
    </source>
</evidence>
<accession>B5I0P4</accession>
<sequence>MAGRLALTPPALSYQKERTRMADFERDSGWLSGSVVDAEDARLATGVLASAAADPGNPIAARTGIRPGPGSPGNVEATATPSRNVTVRPFQGVIQGTRTTAAGAYLITLAQQKTLDVLTAAPAHSSYARIVLVVARQTDRQYGDESDGMLVQVVAGAPAVSPVAPTVTGDHLRLAQITVRANAGSVTQADIKDLRVFTVAAGGVLPLQSHESLPADGYAGQRLHDLETGLDLVRTGTDWRPAVTGAVEFFGPADTGWPKAGATEGTAFQFNQVTVTPAPYPRMLMCTGQVTAQAQSADARFDHVIKVLGESGNLSISAFSVGPTLATTTVATAHRLVPAGTTPLVLAQHVVRVAGSGTVSVPSSWLIPVYIGLRVLAFPVT</sequence>
<organism evidence="1 2">
    <name type="scientific">Streptomyces sviceus (strain ATCC 29083 / DSM 924 / JCM 4929 / NBRC 13980 / NCIMB 11184 / NRRL 5439 / UC 5370)</name>
    <dbReference type="NCBI Taxonomy" id="463191"/>
    <lineage>
        <taxon>Bacteria</taxon>
        <taxon>Bacillati</taxon>
        <taxon>Actinomycetota</taxon>
        <taxon>Actinomycetes</taxon>
        <taxon>Kitasatosporales</taxon>
        <taxon>Streptomycetaceae</taxon>
        <taxon>Streptomyces</taxon>
    </lineage>
</organism>
<name>B5I0P4_STRX2</name>
<dbReference type="HOGENOM" id="CLU_791406_0_0_11"/>
<reference evidence="1" key="1">
    <citation type="submission" date="2009-10" db="EMBL/GenBank/DDBJ databases">
        <title>The genome sequence of Streptomyces sviceus strain ATCC 29083.</title>
        <authorList>
            <consortium name="The Broad Institute Genome Sequencing Platform"/>
            <consortium name="Broad Institute Microbial Sequencing Center"/>
            <person name="Fischbach M."/>
            <person name="Godfrey P."/>
            <person name="Ward D."/>
            <person name="Young S."/>
            <person name="Zeng Q."/>
            <person name="Koehrsen M."/>
            <person name="Alvarado L."/>
            <person name="Berlin A.M."/>
            <person name="Bochicchio J."/>
            <person name="Borenstein D."/>
            <person name="Chapman S.B."/>
            <person name="Chen Z."/>
            <person name="Engels R."/>
            <person name="Freedman E."/>
            <person name="Gellesch M."/>
            <person name="Goldberg J."/>
            <person name="Griggs A."/>
            <person name="Gujja S."/>
            <person name="Heilman E.R."/>
            <person name="Heiman D.I."/>
            <person name="Hepburn T.A."/>
            <person name="Howarth C."/>
            <person name="Jen D."/>
            <person name="Larson L."/>
            <person name="Lewis B."/>
            <person name="Mehta T."/>
            <person name="Park D."/>
            <person name="Pearson M."/>
            <person name="Richards J."/>
            <person name="Roberts A."/>
            <person name="Saif S."/>
            <person name="Shea T.D."/>
            <person name="Shenoy N."/>
            <person name="Sisk P."/>
            <person name="Stolte C."/>
            <person name="Sykes S.N."/>
            <person name="Thomson T."/>
            <person name="Walk T."/>
            <person name="White J."/>
            <person name="Yandava C."/>
            <person name="Straight P."/>
            <person name="Clardy J."/>
            <person name="Hung D."/>
            <person name="Kolter R."/>
            <person name="Mekalanos J."/>
            <person name="Walker S."/>
            <person name="Walsh C.T."/>
            <person name="Wieland-Brown L.C."/>
            <person name="Haas B."/>
            <person name="Nusbaum C."/>
            <person name="Birren B."/>
        </authorList>
    </citation>
    <scope>NUCLEOTIDE SEQUENCE [LARGE SCALE GENOMIC DNA]</scope>
    <source>
        <strain evidence="1">ATCC 29083</strain>
    </source>
</reference>
<keyword evidence="2" id="KW-1185">Reference proteome</keyword>
<protein>
    <submittedName>
        <fullName evidence="1">Uncharacterized protein</fullName>
    </submittedName>
</protein>
<dbReference type="AlphaFoldDB" id="B5I0P4"/>
<dbReference type="EMBL" id="CM000951">
    <property type="protein sequence ID" value="EDY58649.1"/>
    <property type="molecule type" value="Genomic_DNA"/>
</dbReference>